<dbReference type="PANTHER" id="PTHR43102">
    <property type="entry name" value="SLR1143 PROTEIN"/>
    <property type="match status" value="1"/>
</dbReference>
<dbReference type="AlphaFoldDB" id="A0A917J066"/>
<evidence type="ECO:0000313" key="1">
    <source>
        <dbReference type="EMBL" id="GGH73241.1"/>
    </source>
</evidence>
<evidence type="ECO:0000313" key="2">
    <source>
        <dbReference type="Proteomes" id="UP000627292"/>
    </source>
</evidence>
<sequence>MTGVPKVKLQLNRNKEISKCLELLAAECDIPVAVLTVLGERVGYVKENTGFPADVCDIFMSFLSRTAPELYMMYNLVWTAEQEQAGAPVYAKFYAGLPLVTTSGLFLGSICVMDAQPRKLSAEQQNLLMQIADKLLSMVVINNPVSASGVASVSYN</sequence>
<dbReference type="PANTHER" id="PTHR43102:SF2">
    <property type="entry name" value="GAF DOMAIN-CONTAINING PROTEIN"/>
    <property type="match status" value="1"/>
</dbReference>
<reference evidence="1" key="1">
    <citation type="journal article" date="2014" name="Int. J. Syst. Evol. Microbiol.">
        <title>Complete genome sequence of Corynebacterium casei LMG S-19264T (=DSM 44701T), isolated from a smear-ripened cheese.</title>
        <authorList>
            <consortium name="US DOE Joint Genome Institute (JGI-PGF)"/>
            <person name="Walter F."/>
            <person name="Albersmeier A."/>
            <person name="Kalinowski J."/>
            <person name="Ruckert C."/>
        </authorList>
    </citation>
    <scope>NUCLEOTIDE SEQUENCE</scope>
    <source>
        <strain evidence="1">CGMCC 1.15290</strain>
    </source>
</reference>
<reference evidence="1" key="2">
    <citation type="submission" date="2020-09" db="EMBL/GenBank/DDBJ databases">
        <authorList>
            <person name="Sun Q."/>
            <person name="Zhou Y."/>
        </authorList>
    </citation>
    <scope>NUCLEOTIDE SEQUENCE</scope>
    <source>
        <strain evidence="1">CGMCC 1.15290</strain>
    </source>
</reference>
<dbReference type="EMBL" id="BMIB01000003">
    <property type="protein sequence ID" value="GGH73241.1"/>
    <property type="molecule type" value="Genomic_DNA"/>
</dbReference>
<comment type="caution">
    <text evidence="1">The sequence shown here is derived from an EMBL/GenBank/DDBJ whole genome shotgun (WGS) entry which is preliminary data.</text>
</comment>
<keyword evidence="2" id="KW-1185">Reference proteome</keyword>
<dbReference type="Proteomes" id="UP000627292">
    <property type="component" value="Unassembled WGS sequence"/>
</dbReference>
<organism evidence="1 2">
    <name type="scientific">Filimonas zeae</name>
    <dbReference type="NCBI Taxonomy" id="1737353"/>
    <lineage>
        <taxon>Bacteria</taxon>
        <taxon>Pseudomonadati</taxon>
        <taxon>Bacteroidota</taxon>
        <taxon>Chitinophagia</taxon>
        <taxon>Chitinophagales</taxon>
        <taxon>Chitinophagaceae</taxon>
        <taxon>Filimonas</taxon>
    </lineage>
</organism>
<evidence type="ECO:0008006" key="3">
    <source>
        <dbReference type="Google" id="ProtNLM"/>
    </source>
</evidence>
<protein>
    <recommendedName>
        <fullName evidence="3">GAF domain-containing protein</fullName>
    </recommendedName>
</protein>
<name>A0A917J066_9BACT</name>
<dbReference type="RefSeq" id="WP_188954504.1">
    <property type="nucleotide sequence ID" value="NZ_BMIB01000003.1"/>
</dbReference>
<accession>A0A917J066</accession>
<dbReference type="SUPFAM" id="SSF55781">
    <property type="entry name" value="GAF domain-like"/>
    <property type="match status" value="1"/>
</dbReference>
<gene>
    <name evidence="1" type="ORF">GCM10011379_34520</name>
</gene>
<proteinExistence type="predicted"/>